<evidence type="ECO:0000313" key="2">
    <source>
        <dbReference type="Proteomes" id="UP000754883"/>
    </source>
</evidence>
<reference evidence="1 2" key="2">
    <citation type="submission" date="2021-10" db="EMBL/GenBank/DDBJ databases">
        <authorList>
            <person name="Piombo E."/>
        </authorList>
    </citation>
    <scope>NUCLEOTIDE SEQUENCE [LARGE SCALE GENOMIC DNA]</scope>
</reference>
<evidence type="ECO:0000313" key="1">
    <source>
        <dbReference type="EMBL" id="CAG9974117.1"/>
    </source>
</evidence>
<protein>
    <submittedName>
        <fullName evidence="1">Uncharacterized protein</fullName>
    </submittedName>
</protein>
<dbReference type="SUPFAM" id="SSF63724">
    <property type="entry name" value="Cytolysin/lectin"/>
    <property type="match status" value="1"/>
</dbReference>
<keyword evidence="2" id="KW-1185">Reference proteome</keyword>
<comment type="caution">
    <text evidence="1">The sequence shown here is derived from an EMBL/GenBank/DDBJ whole genome shotgun (WGS) entry which is preliminary data.</text>
</comment>
<dbReference type="Proteomes" id="UP000754883">
    <property type="component" value="Unassembled WGS sequence"/>
</dbReference>
<dbReference type="EMBL" id="CABFNO020001247">
    <property type="protein sequence ID" value="CAG9974117.1"/>
    <property type="molecule type" value="Genomic_DNA"/>
</dbReference>
<proteinExistence type="predicted"/>
<reference evidence="2" key="1">
    <citation type="submission" date="2019-06" db="EMBL/GenBank/DDBJ databases">
        <authorList>
            <person name="Broberg M."/>
        </authorList>
    </citation>
    <scope>NUCLEOTIDE SEQUENCE [LARGE SCALE GENOMIC DNA]</scope>
</reference>
<organism evidence="1 2">
    <name type="scientific">Clonostachys byssicola</name>
    <dbReference type="NCBI Taxonomy" id="160290"/>
    <lineage>
        <taxon>Eukaryota</taxon>
        <taxon>Fungi</taxon>
        <taxon>Dikarya</taxon>
        <taxon>Ascomycota</taxon>
        <taxon>Pezizomycotina</taxon>
        <taxon>Sordariomycetes</taxon>
        <taxon>Hypocreomycetidae</taxon>
        <taxon>Hypocreales</taxon>
        <taxon>Bionectriaceae</taxon>
        <taxon>Clonostachys</taxon>
    </lineage>
</organism>
<dbReference type="InterPro" id="IPR015926">
    <property type="entry name" value="Cytolysin/lectin"/>
</dbReference>
<accession>A0A9N9XVU3</accession>
<sequence>MTDQDGALTPTIGGSGTSSILRFITEQGKEAFFITLGIYNYKPWVDVITGLANNVTCISTLPEYYNSVHTKRCYSYKAQYTSQSILNIDHRTISVQYRVHEGHNLELDIVIG</sequence>
<name>A0A9N9XVU3_9HYPO</name>
<dbReference type="Pfam" id="PF07367">
    <property type="entry name" value="FB_lectin"/>
    <property type="match status" value="1"/>
</dbReference>
<dbReference type="InterPro" id="IPR009960">
    <property type="entry name" value="Fruit_body_lectin_fun"/>
</dbReference>
<dbReference type="Gene3D" id="2.60.270.20">
    <property type="entry name" value="Cytolysin/lectin"/>
    <property type="match status" value="1"/>
</dbReference>
<dbReference type="AlphaFoldDB" id="A0A9N9XVU3"/>
<gene>
    <name evidence="1" type="ORF">CBYS24578_00011706</name>
</gene>
<dbReference type="OrthoDB" id="4791458at2759"/>